<comment type="similarity">
    <text evidence="1 4">Belongs to the bacterial histone-like protein family.</text>
</comment>
<sequence>MFFKEISTALMCGDRIELRGLGSMVVKKRAARIAKNPRNDHKIEVGDKGSLSFRPSKELIKRFNKVSN</sequence>
<dbReference type="Gene3D" id="4.10.520.10">
    <property type="entry name" value="IHF-like DNA-binding proteins"/>
    <property type="match status" value="1"/>
</dbReference>
<evidence type="ECO:0000313" key="7">
    <source>
        <dbReference type="Proteomes" id="UP000031258"/>
    </source>
</evidence>
<organism evidence="5 7">
    <name type="scientific">Candidatus Jidaibacter acanthamoebae</name>
    <dbReference type="NCBI Taxonomy" id="86105"/>
    <lineage>
        <taxon>Bacteria</taxon>
        <taxon>Pseudomonadati</taxon>
        <taxon>Pseudomonadota</taxon>
        <taxon>Alphaproteobacteria</taxon>
        <taxon>Rickettsiales</taxon>
        <taxon>Candidatus Midichloriaceae</taxon>
        <taxon>Candidatus Jidaibacter</taxon>
    </lineage>
</organism>
<dbReference type="InterPro" id="IPR010992">
    <property type="entry name" value="IHF-like_DNA-bd_dom_sf"/>
</dbReference>
<protein>
    <submittedName>
        <fullName evidence="5">Integration host factor subunit beta</fullName>
    </submittedName>
</protein>
<dbReference type="GO" id="GO:0003677">
    <property type="term" value="F:DNA binding"/>
    <property type="evidence" value="ECO:0007669"/>
    <property type="project" value="UniProtKB-KW"/>
</dbReference>
<dbReference type="RefSeq" id="WP_275574599.1">
    <property type="nucleotide sequence ID" value="NZ_JSWE01000001.1"/>
</dbReference>
<dbReference type="SUPFAM" id="SSF47729">
    <property type="entry name" value="IHF-like DNA-binding proteins"/>
    <property type="match status" value="1"/>
</dbReference>
<dbReference type="InterPro" id="IPR000119">
    <property type="entry name" value="Hist_DNA-bd"/>
</dbReference>
<evidence type="ECO:0000313" key="5">
    <source>
        <dbReference type="EMBL" id="KIE04228.1"/>
    </source>
</evidence>
<dbReference type="PANTHER" id="PTHR33175:SF3">
    <property type="entry name" value="DNA-BINDING PROTEIN HU-BETA"/>
    <property type="match status" value="1"/>
</dbReference>
<evidence type="ECO:0000313" key="6">
    <source>
        <dbReference type="EMBL" id="KIE06303.1"/>
    </source>
</evidence>
<dbReference type="Proteomes" id="UP000031258">
    <property type="component" value="Unassembled WGS sequence"/>
</dbReference>
<dbReference type="EMBL" id="JSWE01000211">
    <property type="protein sequence ID" value="KIE04228.1"/>
    <property type="molecule type" value="Genomic_DNA"/>
</dbReference>
<dbReference type="GO" id="GO:0030527">
    <property type="term" value="F:structural constituent of chromatin"/>
    <property type="evidence" value="ECO:0007669"/>
    <property type="project" value="InterPro"/>
</dbReference>
<reference evidence="5 7" key="1">
    <citation type="submission" date="2014-11" db="EMBL/GenBank/DDBJ databases">
        <title>A Rickettsiales Symbiont of Amoebae With Ancient Features.</title>
        <authorList>
            <person name="Schulz F."/>
            <person name="Martijn J."/>
            <person name="Wascher F."/>
            <person name="Kostanjsek R."/>
            <person name="Ettema T.J."/>
            <person name="Horn M."/>
        </authorList>
    </citation>
    <scope>NUCLEOTIDE SEQUENCE [LARGE SCALE GENOMIC DNA]</scope>
    <source>
        <strain evidence="5 7">UWC36</strain>
    </source>
</reference>
<name>A0A0C1QJ49_9RICK</name>
<dbReference type="EMBL" id="JSWE01000001">
    <property type="protein sequence ID" value="KIE06303.1"/>
    <property type="molecule type" value="Genomic_DNA"/>
</dbReference>
<evidence type="ECO:0000256" key="2">
    <source>
        <dbReference type="ARBA" id="ARBA00023067"/>
    </source>
</evidence>
<keyword evidence="7" id="KW-1185">Reference proteome</keyword>
<dbReference type="Pfam" id="PF00216">
    <property type="entry name" value="Bac_DNA_binding"/>
    <property type="match status" value="1"/>
</dbReference>
<dbReference type="STRING" id="86105.NF27_AA00010"/>
<proteinExistence type="inferred from homology"/>
<dbReference type="PRINTS" id="PR01727">
    <property type="entry name" value="DNABINDINGHU"/>
</dbReference>
<gene>
    <name evidence="5" type="primary">ihfB_3</name>
    <name evidence="6" type="synonym">ihfB_2</name>
    <name evidence="6" type="ORF">NF27_AA00010</name>
    <name evidence="5" type="ORF">NF27_IS00010</name>
</gene>
<dbReference type="SMART" id="SM00411">
    <property type="entry name" value="BHL"/>
    <property type="match status" value="1"/>
</dbReference>
<keyword evidence="2" id="KW-0226">DNA condensation</keyword>
<dbReference type="PANTHER" id="PTHR33175">
    <property type="entry name" value="DNA-BINDING PROTEIN HU"/>
    <property type="match status" value="1"/>
</dbReference>
<accession>A0A0C1QJ49</accession>
<dbReference type="GO" id="GO:0030261">
    <property type="term" value="P:chromosome condensation"/>
    <property type="evidence" value="ECO:0007669"/>
    <property type="project" value="UniProtKB-KW"/>
</dbReference>
<evidence type="ECO:0000256" key="4">
    <source>
        <dbReference type="RuleBase" id="RU003939"/>
    </source>
</evidence>
<dbReference type="AlphaFoldDB" id="A0A0C1QJ49"/>
<dbReference type="GO" id="GO:0005829">
    <property type="term" value="C:cytosol"/>
    <property type="evidence" value="ECO:0007669"/>
    <property type="project" value="TreeGrafter"/>
</dbReference>
<evidence type="ECO:0000256" key="3">
    <source>
        <dbReference type="ARBA" id="ARBA00023125"/>
    </source>
</evidence>
<evidence type="ECO:0000256" key="1">
    <source>
        <dbReference type="ARBA" id="ARBA00010529"/>
    </source>
</evidence>
<keyword evidence="3" id="KW-0238">DNA-binding</keyword>
<comment type="caution">
    <text evidence="5">The sequence shown here is derived from an EMBL/GenBank/DDBJ whole genome shotgun (WGS) entry which is preliminary data.</text>
</comment>